<dbReference type="PANTHER" id="PTHR40132:SF1">
    <property type="entry name" value="PRE-MRNA-SPLICING FACTOR 38B"/>
    <property type="match status" value="1"/>
</dbReference>
<dbReference type="Proteomes" id="UP001219355">
    <property type="component" value="Chromosome 2"/>
</dbReference>
<dbReference type="AlphaFoldDB" id="A0AAF0IK47"/>
<feature type="compositionally biased region" description="Basic and acidic residues" evidence="1">
    <location>
        <begin position="65"/>
        <end position="109"/>
    </location>
</feature>
<feature type="compositionally biased region" description="Basic and acidic residues" evidence="1">
    <location>
        <begin position="116"/>
        <end position="128"/>
    </location>
</feature>
<accession>A0AAF0IK47</accession>
<sequence length="424" mass="49559">MPTPTNDTKAPNEINDDEYVAELLAKDAREYSLRFSALGVYGTAPKRPTSGAPKPNTRFLKHILHETDTHNANLKRKEQEEARERMEQLRKGNASWREESKKDHGGRERQSKRRRVESSKDKERDRERRHSHRPRDRKSENDERSSRHKNAELKKRTPYQEDSNSDNRKMSRRHHHREDYDHERRKKSHRRTRSRERSADRRRSYETERRLQRESPHHRPHREGTQTVSKKQRHYKSPPAGLLPSHESDHIDAESIQSSDSDPLSNLIGPLPPTKTELRTPPILPRGRGAHKVKSSTIDSHFTQEYDPALDVHLDDEDAPTLKASSRRPVSGMATQDDDWDMALEALRDRAAWKRRGAERLREAGFEDSMVERWENNKAFTGLDDGRMDGDVADVKWAKRGESREWDRGKVVDENGHVDIKPAW</sequence>
<proteinExistence type="predicted"/>
<keyword evidence="3" id="KW-1185">Reference proteome</keyword>
<name>A0AAF0IK47_9EURO</name>
<reference evidence="2" key="1">
    <citation type="submission" date="2023-03" db="EMBL/GenBank/DDBJ databases">
        <title>Emydomyces testavorans Genome Sequence.</title>
        <authorList>
            <person name="Hoyer L."/>
        </authorList>
    </citation>
    <scope>NUCLEOTIDE SEQUENCE</scope>
    <source>
        <strain evidence="2">16-2883</strain>
    </source>
</reference>
<evidence type="ECO:0000313" key="3">
    <source>
        <dbReference type="Proteomes" id="UP001219355"/>
    </source>
</evidence>
<organism evidence="2 3">
    <name type="scientific">Emydomyces testavorans</name>
    <dbReference type="NCBI Taxonomy" id="2070801"/>
    <lineage>
        <taxon>Eukaryota</taxon>
        <taxon>Fungi</taxon>
        <taxon>Dikarya</taxon>
        <taxon>Ascomycota</taxon>
        <taxon>Pezizomycotina</taxon>
        <taxon>Eurotiomycetes</taxon>
        <taxon>Eurotiomycetidae</taxon>
        <taxon>Onygenales</taxon>
        <taxon>Nannizziopsiaceae</taxon>
        <taxon>Emydomyces</taxon>
    </lineage>
</organism>
<feature type="region of interest" description="Disordered" evidence="1">
    <location>
        <begin position="65"/>
        <end position="296"/>
    </location>
</feature>
<protein>
    <recommendedName>
        <fullName evidence="4">Pre-mRNA-splicing factor 38B</fullName>
    </recommendedName>
</protein>
<evidence type="ECO:0000313" key="2">
    <source>
        <dbReference type="EMBL" id="WEW57479.1"/>
    </source>
</evidence>
<evidence type="ECO:0008006" key="4">
    <source>
        <dbReference type="Google" id="ProtNLM"/>
    </source>
</evidence>
<dbReference type="PANTHER" id="PTHR40132">
    <property type="entry name" value="PRE-MRNA-SPLICING FACTOR 38B"/>
    <property type="match status" value="1"/>
</dbReference>
<feature type="compositionally biased region" description="Basic and acidic residues" evidence="1">
    <location>
        <begin position="137"/>
        <end position="169"/>
    </location>
</feature>
<dbReference type="EMBL" id="CP120628">
    <property type="protein sequence ID" value="WEW57479.1"/>
    <property type="molecule type" value="Genomic_DNA"/>
</dbReference>
<feature type="compositionally biased region" description="Basic residues" evidence="1">
    <location>
        <begin position="184"/>
        <end position="194"/>
    </location>
</feature>
<feature type="compositionally biased region" description="Basic and acidic residues" evidence="1">
    <location>
        <begin position="195"/>
        <end position="217"/>
    </location>
</feature>
<evidence type="ECO:0000256" key="1">
    <source>
        <dbReference type="SAM" id="MobiDB-lite"/>
    </source>
</evidence>
<gene>
    <name evidence="2" type="ORF">PRK78_002946</name>
</gene>
<feature type="compositionally biased region" description="Polar residues" evidence="1">
    <location>
        <begin position="255"/>
        <end position="264"/>
    </location>
</feature>